<dbReference type="Pfam" id="PF00027">
    <property type="entry name" value="cNMP_binding"/>
    <property type="match status" value="1"/>
</dbReference>
<dbReference type="SMART" id="SM00116">
    <property type="entry name" value="CBS"/>
    <property type="match status" value="2"/>
</dbReference>
<dbReference type="Pfam" id="PF00571">
    <property type="entry name" value="CBS"/>
    <property type="match status" value="2"/>
</dbReference>
<dbReference type="STRING" id="387631.Asulf_01875"/>
<dbReference type="InterPro" id="IPR018821">
    <property type="entry name" value="DUF294_put_nucleoTrafse_sb-bd"/>
</dbReference>
<name>N0BMI2_9EURY</name>
<evidence type="ECO:0000256" key="1">
    <source>
        <dbReference type="ARBA" id="ARBA00023122"/>
    </source>
</evidence>
<dbReference type="Pfam" id="PF03445">
    <property type="entry name" value="DUF294"/>
    <property type="match status" value="1"/>
</dbReference>
<dbReference type="SUPFAM" id="SSF51206">
    <property type="entry name" value="cAMP-binding domain-like"/>
    <property type="match status" value="1"/>
</dbReference>
<evidence type="ECO:0000259" key="4">
    <source>
        <dbReference type="PROSITE" id="PS51371"/>
    </source>
</evidence>
<dbReference type="AlphaFoldDB" id="N0BMI2"/>
<dbReference type="Gene3D" id="2.60.120.10">
    <property type="entry name" value="Jelly Rolls"/>
    <property type="match status" value="1"/>
</dbReference>
<evidence type="ECO:0000259" key="3">
    <source>
        <dbReference type="PROSITE" id="PS50042"/>
    </source>
</evidence>
<dbReference type="OrthoDB" id="8919at2157"/>
<dbReference type="PANTHER" id="PTHR43080:SF2">
    <property type="entry name" value="CBS DOMAIN-CONTAINING PROTEIN"/>
    <property type="match status" value="1"/>
</dbReference>
<feature type="domain" description="CBS" evidence="4">
    <location>
        <begin position="157"/>
        <end position="212"/>
    </location>
</feature>
<dbReference type="PROSITE" id="PS51371">
    <property type="entry name" value="CBS"/>
    <property type="match status" value="2"/>
</dbReference>
<dbReference type="SUPFAM" id="SSF54631">
    <property type="entry name" value="CBS-domain pair"/>
    <property type="match status" value="1"/>
</dbReference>
<feature type="domain" description="CBS" evidence="4">
    <location>
        <begin position="219"/>
        <end position="278"/>
    </location>
</feature>
<dbReference type="Pfam" id="PF10335">
    <property type="entry name" value="DUF294_C"/>
    <property type="match status" value="1"/>
</dbReference>
<dbReference type="InterPro" id="IPR000595">
    <property type="entry name" value="cNMP-bd_dom"/>
</dbReference>
<dbReference type="CDD" id="cd00038">
    <property type="entry name" value="CAP_ED"/>
    <property type="match status" value="1"/>
</dbReference>
<dbReference type="eggNOG" id="arCOG00631">
    <property type="taxonomic scope" value="Archaea"/>
</dbReference>
<dbReference type="Proteomes" id="UP000013307">
    <property type="component" value="Chromosome"/>
</dbReference>
<sequence length="603" mass="68379">MAAPPKEFLRKIKPFSFLSEKELDYLVANLDVEAYEKGEVVFKKGKHSKYVYVVFQGSVGLYDDDTLIDVVTRGEIFGIISAITGNPLSLTAIAMEDLICYEIKKDAFNEIFEKNPKFSAFFTTFINKRFRSFTNLVRETEGTLQEEIYLMSVEKLIRKDPVVCSRDTVVEDAAKTMINNRVGSIVVVENGKPVGVLTDSDLKKVLVYGDKKDPVERHMVSPAIYIDSEKPVFEAYLTLLNKGINHLIVVNKDSKAIGVITSKDILSQLEPASSLISLYRGIQKASSIEELKSYLSGVRKAVAALALKGFHFYELSRMITSVYDSAVHRVLVMTEKEFDLPDYVWIHMGSSGRKEQIIATDQDNMIIYDGDKKEVLEFAKRVNDRLDEIGIPKCTANYMASNPKWNLTIDEWKDNFKRWFNALTGENIRYLSVFLDLRPIHGDTSLYTELLEFIKDNITSQAIRFLALDATTIEPPIGIFGIKGLDKGLDIKKFGIYPIANGVRVLALENGIVKITNTKERIERLSEISAIGDRKDDLLEAYEFLQELRLRHQSISFSAGFEGDNIIKIDEIDKIESFVLREALKIVSSFQKFIKGRYKVYGL</sequence>
<evidence type="ECO:0000313" key="5">
    <source>
        <dbReference type="EMBL" id="AGK61841.1"/>
    </source>
</evidence>
<dbReference type="KEGG" id="ast:Asulf_01875"/>
<dbReference type="CDD" id="cd05401">
    <property type="entry name" value="NT_GlnE_GlnD_like"/>
    <property type="match status" value="1"/>
</dbReference>
<dbReference type="InterPro" id="IPR051257">
    <property type="entry name" value="Diverse_CBS-Domain"/>
</dbReference>
<dbReference type="HOGENOM" id="CLU_027866_1_0_2"/>
<dbReference type="SMART" id="SM00100">
    <property type="entry name" value="cNMP"/>
    <property type="match status" value="1"/>
</dbReference>
<dbReference type="PANTHER" id="PTHR43080">
    <property type="entry name" value="CBS DOMAIN-CONTAINING PROTEIN CBSX3, MITOCHONDRIAL"/>
    <property type="match status" value="1"/>
</dbReference>
<gene>
    <name evidence="5" type="ORF">Asulf_01875</name>
</gene>
<evidence type="ECO:0000313" key="6">
    <source>
        <dbReference type="Proteomes" id="UP000013307"/>
    </source>
</evidence>
<protein>
    <submittedName>
        <fullName evidence="5">Putative signal-transduction protein containing cAMP-binding and CBS domains</fullName>
    </submittedName>
</protein>
<proteinExistence type="predicted"/>
<accession>N0BMI2</accession>
<dbReference type="InterPro" id="IPR018490">
    <property type="entry name" value="cNMP-bd_dom_sf"/>
</dbReference>
<evidence type="ECO:0000256" key="2">
    <source>
        <dbReference type="PROSITE-ProRule" id="PRU00703"/>
    </source>
</evidence>
<dbReference type="Gene3D" id="3.10.580.10">
    <property type="entry name" value="CBS-domain"/>
    <property type="match status" value="1"/>
</dbReference>
<dbReference type="InterPro" id="IPR005105">
    <property type="entry name" value="GlnD_Uridyltrans_N"/>
</dbReference>
<dbReference type="RefSeq" id="WP_015591437.1">
    <property type="nucleotide sequence ID" value="NC_021169.1"/>
</dbReference>
<dbReference type="EMBL" id="CP005290">
    <property type="protein sequence ID" value="AGK61841.1"/>
    <property type="molecule type" value="Genomic_DNA"/>
</dbReference>
<dbReference type="InterPro" id="IPR014710">
    <property type="entry name" value="RmlC-like_jellyroll"/>
</dbReference>
<dbReference type="InterPro" id="IPR046342">
    <property type="entry name" value="CBS_dom_sf"/>
</dbReference>
<feature type="domain" description="Cyclic nucleotide-binding" evidence="3">
    <location>
        <begin position="14"/>
        <end position="112"/>
    </location>
</feature>
<dbReference type="GeneID" id="15393509"/>
<dbReference type="GO" id="GO:0008773">
    <property type="term" value="F:[protein-PII] uridylyltransferase activity"/>
    <property type="evidence" value="ECO:0007669"/>
    <property type="project" value="InterPro"/>
</dbReference>
<dbReference type="PROSITE" id="PS50042">
    <property type="entry name" value="CNMP_BINDING_3"/>
    <property type="match status" value="1"/>
</dbReference>
<keyword evidence="6" id="KW-1185">Reference proteome</keyword>
<organism evidence="5 6">
    <name type="scientific">Archaeoglobus sulfaticallidus PM70-1</name>
    <dbReference type="NCBI Taxonomy" id="387631"/>
    <lineage>
        <taxon>Archaea</taxon>
        <taxon>Methanobacteriati</taxon>
        <taxon>Methanobacteriota</taxon>
        <taxon>Archaeoglobi</taxon>
        <taxon>Archaeoglobales</taxon>
        <taxon>Archaeoglobaceae</taxon>
        <taxon>Archaeoglobus</taxon>
    </lineage>
</organism>
<keyword evidence="1 2" id="KW-0129">CBS domain</keyword>
<reference evidence="5 6" key="1">
    <citation type="journal article" date="2013" name="Genome Announc.">
        <title>Complete Genome Sequence of the Thermophilic and Facultatively Chemolithoautotrophic Sulfate Reducer Archaeoglobus sulfaticallidus Strain PM70-1T.</title>
        <authorList>
            <person name="Stokke R."/>
            <person name="Hocking W.P."/>
            <person name="Steinsbu B.O."/>
            <person name="Steen I.H."/>
        </authorList>
    </citation>
    <scope>NUCLEOTIDE SEQUENCE [LARGE SCALE GENOMIC DNA]</scope>
    <source>
        <strain evidence="5">PM70-1</strain>
    </source>
</reference>
<dbReference type="InterPro" id="IPR000644">
    <property type="entry name" value="CBS_dom"/>
</dbReference>